<feature type="region of interest" description="Disordered" evidence="2">
    <location>
        <begin position="59"/>
        <end position="80"/>
    </location>
</feature>
<comment type="caution">
    <text evidence="3">The sequence shown here is derived from an EMBL/GenBank/DDBJ whole genome shotgun (WGS) entry which is preliminary data.</text>
</comment>
<gene>
    <name evidence="3" type="ORF">FRC54_09425</name>
</gene>
<reference evidence="3" key="1">
    <citation type="journal article" date="2020" name="Appl. Environ. Microbiol.">
        <title>Medium-Chain Fatty Acid Synthesis by 'Candidatus Weimeria bifida' gen. nov., sp. nov., and 'Candidatus Pseudoramibacter fermentans' sp. nov.</title>
        <authorList>
            <person name="Scarborough M.J."/>
            <person name="Myers K.S."/>
            <person name="Donohue T.J."/>
            <person name="Noguera D.R."/>
        </authorList>
    </citation>
    <scope>NUCLEOTIDE SEQUENCE</scope>
    <source>
        <strain evidence="3">LCO1.1</strain>
    </source>
</reference>
<evidence type="ECO:0000313" key="3">
    <source>
        <dbReference type="EMBL" id="MQN02102.1"/>
    </source>
</evidence>
<sequence>MSAQDRTEDALRAMHILIANAEFEPGSNSKIIIDKDEAQTLLRELGDCLYAMLDESELSKSSRQQAERSQQKQADLTEERARKKAEDIYAGSLMYSDHALDLISDIVTKATEKIDKIHSDMMEQIEEEKKKIKTNQYELKGQLSDLKDTQEYLRLIEEENKRLEKEQKSGEFTEEADEPSYANIKPEIHVNPAFFQGGDIPAGTVADGVGSDDTGDLSEKIEKQINLDDLDREYFDWKNNGDSDTESEPKKRGLFGVFKK</sequence>
<organism evidence="3 4">
    <name type="scientific">Candidatus Weimeria bifida</name>
    <dbReference type="NCBI Taxonomy" id="2599074"/>
    <lineage>
        <taxon>Bacteria</taxon>
        <taxon>Bacillati</taxon>
        <taxon>Bacillota</taxon>
        <taxon>Clostridia</taxon>
        <taxon>Lachnospirales</taxon>
        <taxon>Lachnospiraceae</taxon>
        <taxon>Candidatus Weimeria</taxon>
    </lineage>
</organism>
<protein>
    <submittedName>
        <fullName evidence="3">ATP synthase F0 subunit B</fullName>
    </submittedName>
</protein>
<keyword evidence="1" id="KW-0175">Coiled coil</keyword>
<dbReference type="Proteomes" id="UP000460257">
    <property type="component" value="Unassembled WGS sequence"/>
</dbReference>
<accession>A0A6N7J0Q2</accession>
<evidence type="ECO:0000256" key="1">
    <source>
        <dbReference type="SAM" id="Coils"/>
    </source>
</evidence>
<proteinExistence type="predicted"/>
<name>A0A6N7J0Q2_9FIRM</name>
<evidence type="ECO:0000256" key="2">
    <source>
        <dbReference type="SAM" id="MobiDB-lite"/>
    </source>
</evidence>
<dbReference type="AlphaFoldDB" id="A0A6N7J0Q2"/>
<evidence type="ECO:0000313" key="4">
    <source>
        <dbReference type="Proteomes" id="UP000460257"/>
    </source>
</evidence>
<feature type="coiled-coil region" evidence="1">
    <location>
        <begin position="122"/>
        <end position="176"/>
    </location>
</feature>
<feature type="compositionally biased region" description="Basic and acidic residues" evidence="2">
    <location>
        <begin position="238"/>
        <end position="251"/>
    </location>
</feature>
<keyword evidence="4" id="KW-1185">Reference proteome</keyword>
<dbReference type="EMBL" id="VOGC01000007">
    <property type="protein sequence ID" value="MQN02102.1"/>
    <property type="molecule type" value="Genomic_DNA"/>
</dbReference>
<feature type="region of interest" description="Disordered" evidence="2">
    <location>
        <begin position="238"/>
        <end position="260"/>
    </location>
</feature>